<keyword evidence="1" id="KW-0472">Membrane</keyword>
<dbReference type="KEGG" id="mno:Mnod_6926"/>
<dbReference type="eggNOG" id="ENOG503003W">
    <property type="taxonomic scope" value="Bacteria"/>
</dbReference>
<dbReference type="EMBL" id="CP001349">
    <property type="protein sequence ID" value="ACL61671.1"/>
    <property type="molecule type" value="Genomic_DNA"/>
</dbReference>
<feature type="transmembrane region" description="Helical" evidence="1">
    <location>
        <begin position="6"/>
        <end position="28"/>
    </location>
</feature>
<sequence length="46" mass="4754">MADTSLFLNLGGAMVLAVLAGHGIRWALDAWVRLAPASSDEAEGAE</sequence>
<gene>
    <name evidence="2" type="ordered locus">Mnod_6926</name>
</gene>
<dbReference type="HOGENOM" id="CLU_3185711_0_0_5"/>
<keyword evidence="1" id="KW-1133">Transmembrane helix</keyword>
<organism evidence="2 3">
    <name type="scientific">Methylobacterium nodulans (strain LMG 21967 / CNCM I-2342 / ORS 2060)</name>
    <dbReference type="NCBI Taxonomy" id="460265"/>
    <lineage>
        <taxon>Bacteria</taxon>
        <taxon>Pseudomonadati</taxon>
        <taxon>Pseudomonadota</taxon>
        <taxon>Alphaproteobacteria</taxon>
        <taxon>Hyphomicrobiales</taxon>
        <taxon>Methylobacteriaceae</taxon>
        <taxon>Methylobacterium</taxon>
    </lineage>
</organism>
<dbReference type="RefSeq" id="WP_015933235.1">
    <property type="nucleotide sequence ID" value="NC_011894.1"/>
</dbReference>
<keyword evidence="3" id="KW-1185">Reference proteome</keyword>
<proteinExistence type="predicted"/>
<name>B8IHK8_METNO</name>
<dbReference type="AlphaFoldDB" id="B8IHK8"/>
<keyword evidence="1" id="KW-0812">Transmembrane</keyword>
<evidence type="ECO:0000313" key="2">
    <source>
        <dbReference type="EMBL" id="ACL61671.1"/>
    </source>
</evidence>
<evidence type="ECO:0000313" key="3">
    <source>
        <dbReference type="Proteomes" id="UP000008207"/>
    </source>
</evidence>
<protein>
    <submittedName>
        <fullName evidence="2">Uncharacterized protein</fullName>
    </submittedName>
</protein>
<evidence type="ECO:0000256" key="1">
    <source>
        <dbReference type="SAM" id="Phobius"/>
    </source>
</evidence>
<dbReference type="Proteomes" id="UP000008207">
    <property type="component" value="Chromosome"/>
</dbReference>
<accession>B8IHK8</accession>
<reference evidence="2 3" key="1">
    <citation type="submission" date="2009-01" db="EMBL/GenBank/DDBJ databases">
        <title>Complete sequence of chromosome of Methylobacterium nodulans ORS 2060.</title>
        <authorList>
            <consortium name="US DOE Joint Genome Institute"/>
            <person name="Lucas S."/>
            <person name="Copeland A."/>
            <person name="Lapidus A."/>
            <person name="Glavina del Rio T."/>
            <person name="Dalin E."/>
            <person name="Tice H."/>
            <person name="Bruce D."/>
            <person name="Goodwin L."/>
            <person name="Pitluck S."/>
            <person name="Sims D."/>
            <person name="Brettin T."/>
            <person name="Detter J.C."/>
            <person name="Han C."/>
            <person name="Larimer F."/>
            <person name="Land M."/>
            <person name="Hauser L."/>
            <person name="Kyrpides N."/>
            <person name="Ivanova N."/>
            <person name="Marx C.J."/>
            <person name="Richardson P."/>
        </authorList>
    </citation>
    <scope>NUCLEOTIDE SEQUENCE [LARGE SCALE GENOMIC DNA]</scope>
    <source>
        <strain evidence="3">LMG 21967 / CNCM I-2342 / ORS 2060</strain>
    </source>
</reference>